<keyword evidence="5" id="KW-0539">Nucleus</keyword>
<keyword evidence="3" id="KW-0238">DNA-binding</keyword>
<dbReference type="AlphaFoldDB" id="C5FHF7"/>
<dbReference type="Proteomes" id="UP000002035">
    <property type="component" value="Unassembled WGS sequence"/>
</dbReference>
<dbReference type="OrthoDB" id="424974at2759"/>
<dbReference type="GO" id="GO:0006351">
    <property type="term" value="P:DNA-templated transcription"/>
    <property type="evidence" value="ECO:0007669"/>
    <property type="project" value="InterPro"/>
</dbReference>
<evidence type="ECO:0000259" key="6">
    <source>
        <dbReference type="PROSITE" id="PS50048"/>
    </source>
</evidence>
<evidence type="ECO:0000313" key="8">
    <source>
        <dbReference type="Proteomes" id="UP000002035"/>
    </source>
</evidence>
<dbReference type="GO" id="GO:0008270">
    <property type="term" value="F:zinc ion binding"/>
    <property type="evidence" value="ECO:0007669"/>
    <property type="project" value="InterPro"/>
</dbReference>
<dbReference type="STRING" id="554155.C5FHF7"/>
<dbReference type="SMART" id="SM00066">
    <property type="entry name" value="GAL4"/>
    <property type="match status" value="2"/>
</dbReference>
<dbReference type="VEuPathDB" id="FungiDB:MCYG_01516"/>
<evidence type="ECO:0000256" key="2">
    <source>
        <dbReference type="ARBA" id="ARBA00023015"/>
    </source>
</evidence>
<dbReference type="OMA" id="GACKCIL"/>
<dbReference type="Gene3D" id="4.10.240.10">
    <property type="entry name" value="Zn(2)-C6 fungal-type DNA-binding domain"/>
    <property type="match status" value="2"/>
</dbReference>
<dbReference type="GO" id="GO:0005634">
    <property type="term" value="C:nucleus"/>
    <property type="evidence" value="ECO:0007669"/>
    <property type="project" value="TreeGrafter"/>
</dbReference>
<dbReference type="PROSITE" id="PS50048">
    <property type="entry name" value="ZN2_CY6_FUNGAL_2"/>
    <property type="match status" value="2"/>
</dbReference>
<accession>C5FHF7</accession>
<dbReference type="Pfam" id="PF00172">
    <property type="entry name" value="Zn_clus"/>
    <property type="match status" value="2"/>
</dbReference>
<dbReference type="PANTHER" id="PTHR47424:SF3">
    <property type="entry name" value="REGULATORY PROTEIN GAL4"/>
    <property type="match status" value="1"/>
</dbReference>
<organism evidence="7 8">
    <name type="scientific">Arthroderma otae (strain ATCC MYA-4605 / CBS 113480)</name>
    <name type="common">Microsporum canis</name>
    <dbReference type="NCBI Taxonomy" id="554155"/>
    <lineage>
        <taxon>Eukaryota</taxon>
        <taxon>Fungi</taxon>
        <taxon>Dikarya</taxon>
        <taxon>Ascomycota</taxon>
        <taxon>Pezizomycotina</taxon>
        <taxon>Eurotiomycetes</taxon>
        <taxon>Eurotiomycetidae</taxon>
        <taxon>Onygenales</taxon>
        <taxon>Arthrodermataceae</taxon>
        <taxon>Microsporum</taxon>
    </lineage>
</organism>
<dbReference type="eggNOG" id="ENOG502RJRW">
    <property type="taxonomic scope" value="Eukaryota"/>
</dbReference>
<proteinExistence type="predicted"/>
<dbReference type="PANTHER" id="PTHR47424">
    <property type="entry name" value="REGULATORY PROTEIN GAL4"/>
    <property type="match status" value="1"/>
</dbReference>
<sequence>MDIEHPADSQADMPGTTIKPSACTPCRVAHLRCDGPGPVCNSCQKRNRECGYPEVSTKPCLICKTKKKKCDRQVPSCTTCLQKNQTCQYDYPSISSRRTLQPVHRSSHDGPDRPFKFPRLSMPTRFTGQTKLPIRPDDNIAVDVPPLARAKLCRPQSIVSDDISVSEGDAEAVGNSEPTTNGDMLPLFQRSFKEAEEQRSASVEFMEIAGRGDMNGNDLDPSAWMAELKEAISHRTDTSKPGCTVQAKRELARLSQTLKDNPGIIEVQPNARDLRMPPRKVADHLLAVYLTREYVNLPIFHLPAFHAKYIELYTSENSPDDTGVLRGILNVAFALGCLATGPNSHVDASMYFMRAQRLIRPGSLQGVSLSTLQAYIITCQYLMAINNFEPAWGLIGLTIRVAETLRLHLGSGSQHSEDRVDRELARRLWHSCILLERTIALNLGPHMIVTPRSFQAPLPTPLENEYVDVIFGGEPTTASDRPSIIEFFTAYTRLMERYEDIIAVQEELRPFLHHPHKVMDTFDSRNLLNADRKLCNWMAALPPFLVPGSTHGSLENPIAKRQHNILRIRYLNIRLLLWRPLLGLVAASPDLISSGIPLPSNQPDAITDFVDSPIIRTIIYNGACKCILSAREIISILIANRQSDGKVDHLAPVPAWWENLTPIFTCALVLLAARLCPADLCKKLPGGNKSIKEAWKGCMELLNEYQTFNSNAGTYLDAIESLATCVAKIASTNPGGTSGEKSEPQQINDVTWLEALPGDLPRLE</sequence>
<feature type="domain" description="Zn(2)-C6 fungal-type" evidence="6">
    <location>
        <begin position="59"/>
        <end position="89"/>
    </location>
</feature>
<dbReference type="GO" id="GO:0000978">
    <property type="term" value="F:RNA polymerase II cis-regulatory region sequence-specific DNA binding"/>
    <property type="evidence" value="ECO:0007669"/>
    <property type="project" value="TreeGrafter"/>
</dbReference>
<evidence type="ECO:0000256" key="5">
    <source>
        <dbReference type="ARBA" id="ARBA00023242"/>
    </source>
</evidence>
<dbReference type="RefSeq" id="XP_002848582.1">
    <property type="nucleotide sequence ID" value="XM_002848536.1"/>
</dbReference>
<dbReference type="InterPro" id="IPR001138">
    <property type="entry name" value="Zn2Cys6_DnaBD"/>
</dbReference>
<dbReference type="GO" id="GO:0000981">
    <property type="term" value="F:DNA-binding transcription factor activity, RNA polymerase II-specific"/>
    <property type="evidence" value="ECO:0007669"/>
    <property type="project" value="InterPro"/>
</dbReference>
<name>C5FHF7_ARTOC</name>
<keyword evidence="8" id="KW-1185">Reference proteome</keyword>
<dbReference type="PROSITE" id="PS00463">
    <property type="entry name" value="ZN2_CY6_FUNGAL_1"/>
    <property type="match status" value="1"/>
</dbReference>
<keyword evidence="2" id="KW-0805">Transcription regulation</keyword>
<keyword evidence="1" id="KW-0479">Metal-binding</keyword>
<dbReference type="InterPro" id="IPR036864">
    <property type="entry name" value="Zn2-C6_fun-type_DNA-bd_sf"/>
</dbReference>
<dbReference type="SMART" id="SM00906">
    <property type="entry name" value="Fungal_trans"/>
    <property type="match status" value="1"/>
</dbReference>
<protein>
    <submittedName>
        <fullName evidence="7">Fungal specific transcription factor domain-containing protein</fullName>
    </submittedName>
</protein>
<reference evidence="8" key="1">
    <citation type="journal article" date="2012" name="MBio">
        <title>Comparative genome analysis of Trichophyton rubrum and related dermatophytes reveals candidate genes involved in infection.</title>
        <authorList>
            <person name="Martinez D.A."/>
            <person name="Oliver B.G."/>
            <person name="Graeser Y."/>
            <person name="Goldberg J.M."/>
            <person name="Li W."/>
            <person name="Martinez-Rossi N.M."/>
            <person name="Monod M."/>
            <person name="Shelest E."/>
            <person name="Barton R.C."/>
            <person name="Birch E."/>
            <person name="Brakhage A.A."/>
            <person name="Chen Z."/>
            <person name="Gurr S.J."/>
            <person name="Heiman D."/>
            <person name="Heitman J."/>
            <person name="Kosti I."/>
            <person name="Rossi A."/>
            <person name="Saif S."/>
            <person name="Samalova M."/>
            <person name="Saunders C.W."/>
            <person name="Shea T."/>
            <person name="Summerbell R.C."/>
            <person name="Xu J."/>
            <person name="Young S."/>
            <person name="Zeng Q."/>
            <person name="Birren B.W."/>
            <person name="Cuomo C.A."/>
            <person name="White T.C."/>
        </authorList>
    </citation>
    <scope>NUCLEOTIDE SEQUENCE [LARGE SCALE GENOMIC DNA]</scope>
    <source>
        <strain evidence="8">ATCC MYA-4605 / CBS 113480</strain>
    </source>
</reference>
<dbReference type="SUPFAM" id="SSF57701">
    <property type="entry name" value="Zn2/Cys6 DNA-binding domain"/>
    <property type="match status" value="2"/>
</dbReference>
<dbReference type="HOGENOM" id="CLU_011858_0_0_1"/>
<evidence type="ECO:0000256" key="4">
    <source>
        <dbReference type="ARBA" id="ARBA00023163"/>
    </source>
</evidence>
<feature type="domain" description="Zn(2)-C6 fungal-type" evidence="6">
    <location>
        <begin position="22"/>
        <end position="52"/>
    </location>
</feature>
<gene>
    <name evidence="7" type="ORF">MCYG_01516</name>
</gene>
<dbReference type="GO" id="GO:0000435">
    <property type="term" value="P:positive regulation of transcription from RNA polymerase II promoter by galactose"/>
    <property type="evidence" value="ECO:0007669"/>
    <property type="project" value="TreeGrafter"/>
</dbReference>
<dbReference type="CDD" id="cd12148">
    <property type="entry name" value="fungal_TF_MHR"/>
    <property type="match status" value="1"/>
</dbReference>
<dbReference type="EMBL" id="DS995702">
    <property type="protein sequence ID" value="EEQ28697.1"/>
    <property type="molecule type" value="Genomic_DNA"/>
</dbReference>
<evidence type="ECO:0000256" key="3">
    <source>
        <dbReference type="ARBA" id="ARBA00023125"/>
    </source>
</evidence>
<evidence type="ECO:0000313" key="7">
    <source>
        <dbReference type="EMBL" id="EEQ28697.1"/>
    </source>
</evidence>
<dbReference type="GeneID" id="9230720"/>
<dbReference type="InterPro" id="IPR007219">
    <property type="entry name" value="XnlR_reg_dom"/>
</dbReference>
<evidence type="ECO:0000256" key="1">
    <source>
        <dbReference type="ARBA" id="ARBA00022723"/>
    </source>
</evidence>
<dbReference type="InterPro" id="IPR051127">
    <property type="entry name" value="Fungal_SecMet_Regulators"/>
</dbReference>
<keyword evidence="4" id="KW-0804">Transcription</keyword>
<dbReference type="CDD" id="cd00067">
    <property type="entry name" value="GAL4"/>
    <property type="match status" value="2"/>
</dbReference>
<dbReference type="Pfam" id="PF04082">
    <property type="entry name" value="Fungal_trans"/>
    <property type="match status" value="1"/>
</dbReference>